<dbReference type="GeneID" id="17299344"/>
<keyword evidence="3" id="KW-0507">mRNA processing</keyword>
<evidence type="ECO:0000256" key="3">
    <source>
        <dbReference type="ARBA" id="ARBA00022664"/>
    </source>
</evidence>
<dbReference type="HOGENOM" id="CLU_082523_0_0_1"/>
<dbReference type="GO" id="GO:0008380">
    <property type="term" value="P:RNA splicing"/>
    <property type="evidence" value="ECO:0007669"/>
    <property type="project" value="UniProtKB-KW"/>
</dbReference>
<feature type="compositionally biased region" description="Basic and acidic residues" evidence="7">
    <location>
        <begin position="263"/>
        <end position="277"/>
    </location>
</feature>
<dbReference type="AlphaFoldDB" id="L1J322"/>
<dbReference type="EMBL" id="JH993015">
    <property type="protein sequence ID" value="EKX42707.1"/>
    <property type="molecule type" value="Genomic_DNA"/>
</dbReference>
<dbReference type="Proteomes" id="UP000011087">
    <property type="component" value="Unassembled WGS sequence"/>
</dbReference>
<dbReference type="RefSeq" id="XP_005829687.1">
    <property type="nucleotide sequence ID" value="XM_005829630.1"/>
</dbReference>
<comment type="subcellular location">
    <subcellularLocation>
        <location evidence="1">Nucleus</location>
    </subcellularLocation>
</comment>
<evidence type="ECO:0000256" key="1">
    <source>
        <dbReference type="ARBA" id="ARBA00004123"/>
    </source>
</evidence>
<dbReference type="GO" id="GO:0000974">
    <property type="term" value="C:Prp19 complex"/>
    <property type="evidence" value="ECO:0007669"/>
    <property type="project" value="TreeGrafter"/>
</dbReference>
<gene>
    <name evidence="8" type="ORF">GUITHDRAFT_111379</name>
</gene>
<organism evidence="8">
    <name type="scientific">Guillardia theta (strain CCMP2712)</name>
    <name type="common">Cryptophyte</name>
    <dbReference type="NCBI Taxonomy" id="905079"/>
    <lineage>
        <taxon>Eukaryota</taxon>
        <taxon>Cryptophyceae</taxon>
        <taxon>Pyrenomonadales</taxon>
        <taxon>Geminigeraceae</taxon>
        <taxon>Guillardia</taxon>
    </lineage>
</organism>
<reference evidence="10" key="2">
    <citation type="submission" date="2012-11" db="EMBL/GenBank/DDBJ databases">
        <authorList>
            <person name="Kuo A."/>
            <person name="Curtis B.A."/>
            <person name="Tanifuji G."/>
            <person name="Burki F."/>
            <person name="Gruber A."/>
            <person name="Irimia M."/>
            <person name="Maruyama S."/>
            <person name="Arias M.C."/>
            <person name="Ball S.G."/>
            <person name="Gile G.H."/>
            <person name="Hirakawa Y."/>
            <person name="Hopkins J.F."/>
            <person name="Rensing S.A."/>
            <person name="Schmutz J."/>
            <person name="Symeonidi A."/>
            <person name="Elias M."/>
            <person name="Eveleigh R.J."/>
            <person name="Herman E.K."/>
            <person name="Klute M.J."/>
            <person name="Nakayama T."/>
            <person name="Obornik M."/>
            <person name="Reyes-Prieto A."/>
            <person name="Armbrust E.V."/>
            <person name="Aves S.J."/>
            <person name="Beiko R.G."/>
            <person name="Coutinho P."/>
            <person name="Dacks J.B."/>
            <person name="Durnford D.G."/>
            <person name="Fast N.M."/>
            <person name="Green B.R."/>
            <person name="Grisdale C."/>
            <person name="Hempe F."/>
            <person name="Henrissat B."/>
            <person name="Hoppner M.P."/>
            <person name="Ishida K.-I."/>
            <person name="Kim E."/>
            <person name="Koreny L."/>
            <person name="Kroth P.G."/>
            <person name="Liu Y."/>
            <person name="Malik S.-B."/>
            <person name="Maier U.G."/>
            <person name="McRose D."/>
            <person name="Mock T."/>
            <person name="Neilson J.A."/>
            <person name="Onodera N.T."/>
            <person name="Poole A.M."/>
            <person name="Pritham E.J."/>
            <person name="Richards T.A."/>
            <person name="Rocap G."/>
            <person name="Roy S.W."/>
            <person name="Sarai C."/>
            <person name="Schaack S."/>
            <person name="Shirato S."/>
            <person name="Slamovits C.H."/>
            <person name="Spencer D.F."/>
            <person name="Suzuki S."/>
            <person name="Worden A.Z."/>
            <person name="Zauner S."/>
            <person name="Barry K."/>
            <person name="Bell C."/>
            <person name="Bharti A.K."/>
            <person name="Crow J.A."/>
            <person name="Grimwood J."/>
            <person name="Kramer R."/>
            <person name="Lindquist E."/>
            <person name="Lucas S."/>
            <person name="Salamov A."/>
            <person name="McFadden G.I."/>
            <person name="Lane C.E."/>
            <person name="Keeling P.J."/>
            <person name="Gray M.W."/>
            <person name="Grigoriev I.V."/>
            <person name="Archibald J.M."/>
        </authorList>
    </citation>
    <scope>NUCLEOTIDE SEQUENCE</scope>
    <source>
        <strain evidence="10">CCMP2712</strain>
    </source>
</reference>
<dbReference type="Pfam" id="PF05700">
    <property type="entry name" value="BCAS2"/>
    <property type="match status" value="1"/>
</dbReference>
<evidence type="ECO:0000256" key="7">
    <source>
        <dbReference type="SAM" id="MobiDB-lite"/>
    </source>
</evidence>
<evidence type="ECO:0008006" key="11">
    <source>
        <dbReference type="Google" id="ProtNLM"/>
    </source>
</evidence>
<dbReference type="STRING" id="905079.L1J322"/>
<evidence type="ECO:0000256" key="4">
    <source>
        <dbReference type="ARBA" id="ARBA00022728"/>
    </source>
</evidence>
<proteinExistence type="inferred from homology"/>
<feature type="region of interest" description="Disordered" evidence="7">
    <location>
        <begin position="254"/>
        <end position="277"/>
    </location>
</feature>
<evidence type="ECO:0000313" key="8">
    <source>
        <dbReference type="EMBL" id="EKX42707.1"/>
    </source>
</evidence>
<dbReference type="KEGG" id="gtt:GUITHDRAFT_111379"/>
<evidence type="ECO:0000256" key="2">
    <source>
        <dbReference type="ARBA" id="ARBA00010788"/>
    </source>
</evidence>
<keyword evidence="5" id="KW-0508">mRNA splicing</keyword>
<name>L1J322_GUITC</name>
<dbReference type="EnsemblProtists" id="EKX42707">
    <property type="protein sequence ID" value="EKX42707"/>
    <property type="gene ID" value="GUITHDRAFT_111379"/>
</dbReference>
<dbReference type="PANTHER" id="PTHR13296">
    <property type="entry name" value="BCAS2 PROTEIN"/>
    <property type="match status" value="1"/>
</dbReference>
<reference evidence="8 10" key="1">
    <citation type="journal article" date="2012" name="Nature">
        <title>Algal genomes reveal evolutionary mosaicism and the fate of nucleomorphs.</title>
        <authorList>
            <consortium name="DOE Joint Genome Institute"/>
            <person name="Curtis B.A."/>
            <person name="Tanifuji G."/>
            <person name="Burki F."/>
            <person name="Gruber A."/>
            <person name="Irimia M."/>
            <person name="Maruyama S."/>
            <person name="Arias M.C."/>
            <person name="Ball S.G."/>
            <person name="Gile G.H."/>
            <person name="Hirakawa Y."/>
            <person name="Hopkins J.F."/>
            <person name="Kuo A."/>
            <person name="Rensing S.A."/>
            <person name="Schmutz J."/>
            <person name="Symeonidi A."/>
            <person name="Elias M."/>
            <person name="Eveleigh R.J."/>
            <person name="Herman E.K."/>
            <person name="Klute M.J."/>
            <person name="Nakayama T."/>
            <person name="Obornik M."/>
            <person name="Reyes-Prieto A."/>
            <person name="Armbrust E.V."/>
            <person name="Aves S.J."/>
            <person name="Beiko R.G."/>
            <person name="Coutinho P."/>
            <person name="Dacks J.B."/>
            <person name="Durnford D.G."/>
            <person name="Fast N.M."/>
            <person name="Green B.R."/>
            <person name="Grisdale C.J."/>
            <person name="Hempel F."/>
            <person name="Henrissat B."/>
            <person name="Hoppner M.P."/>
            <person name="Ishida K."/>
            <person name="Kim E."/>
            <person name="Koreny L."/>
            <person name="Kroth P.G."/>
            <person name="Liu Y."/>
            <person name="Malik S.B."/>
            <person name="Maier U.G."/>
            <person name="McRose D."/>
            <person name="Mock T."/>
            <person name="Neilson J.A."/>
            <person name="Onodera N.T."/>
            <person name="Poole A.M."/>
            <person name="Pritham E.J."/>
            <person name="Richards T.A."/>
            <person name="Rocap G."/>
            <person name="Roy S.W."/>
            <person name="Sarai C."/>
            <person name="Schaack S."/>
            <person name="Shirato S."/>
            <person name="Slamovits C.H."/>
            <person name="Spencer D.F."/>
            <person name="Suzuki S."/>
            <person name="Worden A.Z."/>
            <person name="Zauner S."/>
            <person name="Barry K."/>
            <person name="Bell C."/>
            <person name="Bharti A.K."/>
            <person name="Crow J.A."/>
            <person name="Grimwood J."/>
            <person name="Kramer R."/>
            <person name="Lindquist E."/>
            <person name="Lucas S."/>
            <person name="Salamov A."/>
            <person name="McFadden G.I."/>
            <person name="Lane C.E."/>
            <person name="Keeling P.J."/>
            <person name="Gray M.W."/>
            <person name="Grigoriev I.V."/>
            <person name="Archibald J.M."/>
        </authorList>
    </citation>
    <scope>NUCLEOTIDE SEQUENCE</scope>
    <source>
        <strain evidence="8 10">CCMP2712</strain>
    </source>
</reference>
<dbReference type="PANTHER" id="PTHR13296:SF0">
    <property type="entry name" value="PRE-MRNA-SPLICING FACTOR SPF27"/>
    <property type="match status" value="1"/>
</dbReference>
<dbReference type="InterPro" id="IPR008409">
    <property type="entry name" value="SPF27"/>
</dbReference>
<dbReference type="GO" id="GO:0006397">
    <property type="term" value="P:mRNA processing"/>
    <property type="evidence" value="ECO:0007669"/>
    <property type="project" value="UniProtKB-KW"/>
</dbReference>
<evidence type="ECO:0000256" key="6">
    <source>
        <dbReference type="ARBA" id="ARBA00023242"/>
    </source>
</evidence>
<evidence type="ECO:0000313" key="9">
    <source>
        <dbReference type="EnsemblProtists" id="EKX42707"/>
    </source>
</evidence>
<comment type="similarity">
    <text evidence="2">Belongs to the SPF27 family.</text>
</comment>
<dbReference type="PaxDb" id="55529-EKX42707"/>
<accession>L1J322</accession>
<dbReference type="OMA" id="SAWQESI"/>
<dbReference type="eggNOG" id="KOG3096">
    <property type="taxonomic scope" value="Eukaryota"/>
</dbReference>
<reference evidence="9" key="3">
    <citation type="submission" date="2016-03" db="UniProtKB">
        <authorList>
            <consortium name="EnsemblProtists"/>
        </authorList>
    </citation>
    <scope>IDENTIFICATION</scope>
</reference>
<keyword evidence="10" id="KW-1185">Reference proteome</keyword>
<dbReference type="GO" id="GO:0071013">
    <property type="term" value="C:catalytic step 2 spliceosome"/>
    <property type="evidence" value="ECO:0007669"/>
    <property type="project" value="TreeGrafter"/>
</dbReference>
<sequence>MKMALVAAGGNDGQLITRPGEAPLPNCLARLIQNKHQIVVDALPYIDKEYDNPHYRQVVDRMVEEEMESFAPEDYISSLPPIPALSLPEGSALRAEYDRMMQDEEYKFAEFDMSRYECHAPQGKDAADPEKWKEAVRTAQAHHELTTARGYNSEMLAQHGSNAWRAYNSGLEDLNQVYKFENDQMKAKVKPPPVGCPSDKQLEVVEINRKRMADQLMMENKIRRLSERYQLAVTKNMRIEAECIRFARKSWGSRTKRLQANRPKLEGTQELKGNAKE</sequence>
<keyword evidence="6" id="KW-0539">Nucleus</keyword>
<evidence type="ECO:0000313" key="10">
    <source>
        <dbReference type="Proteomes" id="UP000011087"/>
    </source>
</evidence>
<protein>
    <recommendedName>
        <fullName evidence="11">Pre-mRNA-splicing factor SPF27</fullName>
    </recommendedName>
</protein>
<keyword evidence="4" id="KW-0747">Spliceosome</keyword>
<dbReference type="GO" id="GO:0071011">
    <property type="term" value="C:precatalytic spliceosome"/>
    <property type="evidence" value="ECO:0007669"/>
    <property type="project" value="TreeGrafter"/>
</dbReference>
<evidence type="ECO:0000256" key="5">
    <source>
        <dbReference type="ARBA" id="ARBA00023187"/>
    </source>
</evidence>
<dbReference type="OrthoDB" id="205794at2759"/>